<feature type="transmembrane region" description="Helical" evidence="1">
    <location>
        <begin position="180"/>
        <end position="200"/>
    </location>
</feature>
<dbReference type="PANTHER" id="PTHR35797:SF1">
    <property type="entry name" value="PROTEASE"/>
    <property type="match status" value="1"/>
</dbReference>
<name>A0A7Y3WTU2_9CLOT</name>
<dbReference type="GO" id="GO:0080120">
    <property type="term" value="P:CAAX-box protein maturation"/>
    <property type="evidence" value="ECO:0007669"/>
    <property type="project" value="UniProtKB-ARBA"/>
</dbReference>
<feature type="transmembrane region" description="Helical" evidence="1">
    <location>
        <begin position="207"/>
        <end position="227"/>
    </location>
</feature>
<dbReference type="GO" id="GO:0004175">
    <property type="term" value="F:endopeptidase activity"/>
    <property type="evidence" value="ECO:0007669"/>
    <property type="project" value="UniProtKB-ARBA"/>
</dbReference>
<evidence type="ECO:0000259" key="2">
    <source>
        <dbReference type="Pfam" id="PF02517"/>
    </source>
</evidence>
<dbReference type="RefSeq" id="WP_171298029.1">
    <property type="nucleotide sequence ID" value="NZ_CP087098.1"/>
</dbReference>
<feature type="transmembrane region" description="Helical" evidence="1">
    <location>
        <begin position="44"/>
        <end position="65"/>
    </location>
</feature>
<keyword evidence="3" id="KW-0482">Metalloprotease</keyword>
<dbReference type="InterPro" id="IPR003675">
    <property type="entry name" value="Rce1/LyrA-like_dom"/>
</dbReference>
<dbReference type="InterPro" id="IPR042150">
    <property type="entry name" value="MmRce1-like"/>
</dbReference>
<keyword evidence="1" id="KW-1133">Transmembrane helix</keyword>
<feature type="transmembrane region" description="Helical" evidence="1">
    <location>
        <begin position="239"/>
        <end position="259"/>
    </location>
</feature>
<dbReference type="GO" id="GO:0008237">
    <property type="term" value="F:metallopeptidase activity"/>
    <property type="evidence" value="ECO:0007669"/>
    <property type="project" value="UniProtKB-KW"/>
</dbReference>
<comment type="caution">
    <text evidence="3">The sequence shown here is derived from an EMBL/GenBank/DDBJ whole genome shotgun (WGS) entry which is preliminary data.</text>
</comment>
<feature type="transmembrane region" description="Helical" evidence="1">
    <location>
        <begin position="117"/>
        <end position="137"/>
    </location>
</feature>
<feature type="transmembrane region" description="Helical" evidence="1">
    <location>
        <begin position="90"/>
        <end position="111"/>
    </location>
</feature>
<accession>A0A7Y3WTU2</accession>
<dbReference type="EMBL" id="JABEYB010000012">
    <property type="protein sequence ID" value="NNU77383.1"/>
    <property type="molecule type" value="Genomic_DNA"/>
</dbReference>
<keyword evidence="3" id="KW-0378">Hydrolase</keyword>
<feature type="transmembrane region" description="Helical" evidence="1">
    <location>
        <begin position="12"/>
        <end position="32"/>
    </location>
</feature>
<proteinExistence type="predicted"/>
<keyword evidence="1" id="KW-0472">Membrane</keyword>
<feature type="transmembrane region" description="Helical" evidence="1">
    <location>
        <begin position="149"/>
        <end position="168"/>
    </location>
</feature>
<dbReference type="Pfam" id="PF02517">
    <property type="entry name" value="Rce1-like"/>
    <property type="match status" value="1"/>
</dbReference>
<evidence type="ECO:0000256" key="1">
    <source>
        <dbReference type="SAM" id="Phobius"/>
    </source>
</evidence>
<dbReference type="PANTHER" id="PTHR35797">
    <property type="entry name" value="PROTEASE-RELATED"/>
    <property type="match status" value="1"/>
</dbReference>
<feature type="domain" description="CAAX prenyl protease 2/Lysostaphin resistance protein A-like" evidence="2">
    <location>
        <begin position="120"/>
        <end position="218"/>
    </location>
</feature>
<keyword evidence="1" id="KW-0812">Transmembrane</keyword>
<reference evidence="3 4" key="1">
    <citation type="submission" date="2020-05" db="EMBL/GenBank/DDBJ databases">
        <title>Complete genome of Clostridium estertheticum subspecies estertheticum, isolated from Vacuum packed lamb meat from New Zealand imported to Switzerland.</title>
        <authorList>
            <person name="Wambui J."/>
            <person name="Stevens M.J.A."/>
            <person name="Stephan R."/>
        </authorList>
    </citation>
    <scope>NUCLEOTIDE SEQUENCE [LARGE SCALE GENOMIC DNA]</scope>
    <source>
        <strain evidence="3 4">CEST001</strain>
    </source>
</reference>
<sequence length="274" mass="31836">MKQEDKLLKKIGLFLLYTFSITWLSWITIIIGNRYFNALWYGQPLYYIPTLIGAMGPAISSYIIYRQFNEDFDNKSFAKFIFGKKINRNAWLIFGSYIIWRLFMVWISFGINDVTSILYIFLNLPLFLIGGGFEELGWRGYLQPQLEKVVNYFPSVLIVGIIWSMWHLPLWLIKGTPQSAIPFGLYAFLGVVLSFTFTTIYKYTKNLLLCVLSHAWFDGCIGLAVYIGSEGYLQLNLNWKVFLVFILELIVSVILGIAYNRKKSIKINNKIRLS</sequence>
<gene>
    <name evidence="3" type="ORF">HLQ16_15715</name>
</gene>
<dbReference type="Proteomes" id="UP000531659">
    <property type="component" value="Unassembled WGS sequence"/>
</dbReference>
<evidence type="ECO:0000313" key="4">
    <source>
        <dbReference type="Proteomes" id="UP000531659"/>
    </source>
</evidence>
<organism evidence="3 4">
    <name type="scientific">Clostridium estertheticum</name>
    <dbReference type="NCBI Taxonomy" id="238834"/>
    <lineage>
        <taxon>Bacteria</taxon>
        <taxon>Bacillati</taxon>
        <taxon>Bacillota</taxon>
        <taxon>Clostridia</taxon>
        <taxon>Eubacteriales</taxon>
        <taxon>Clostridiaceae</taxon>
        <taxon>Clostridium</taxon>
    </lineage>
</organism>
<keyword evidence="3" id="KW-0645">Protease</keyword>
<dbReference type="GO" id="GO:0006508">
    <property type="term" value="P:proteolysis"/>
    <property type="evidence" value="ECO:0007669"/>
    <property type="project" value="UniProtKB-KW"/>
</dbReference>
<protein>
    <submittedName>
        <fullName evidence="3">CPBP family intramembrane metalloprotease</fullName>
    </submittedName>
</protein>
<dbReference type="AlphaFoldDB" id="A0A7Y3WTU2"/>
<evidence type="ECO:0000313" key="3">
    <source>
        <dbReference type="EMBL" id="NNU77383.1"/>
    </source>
</evidence>